<name>A0A5E4E294_PRUDU</name>
<dbReference type="Proteomes" id="UP000327085">
    <property type="component" value="Chromosome 7"/>
</dbReference>
<protein>
    <submittedName>
        <fullName evidence="2">PREDICTED: CHAPERONE-LIKE PROTEIN OF</fullName>
    </submittedName>
</protein>
<feature type="transmembrane region" description="Helical" evidence="1">
    <location>
        <begin position="233"/>
        <end position="249"/>
    </location>
</feature>
<accession>A0A5E4E294</accession>
<dbReference type="PANTHER" id="PTHR33372">
    <property type="match status" value="1"/>
</dbReference>
<dbReference type="InterPro" id="IPR021788">
    <property type="entry name" value="CPP1-like"/>
</dbReference>
<sequence length="311" mass="35168">MTAVSGLTGSPSRCCFQIPVRSSGSLCGRVSNFPHSWKPAGKNELLRGERYSSSCGIGYRIQYSGCNVVYLCFLLQSNRSYWTGFTQRLNARKTHLLKFAMDASYGDIPNEPTAIFPRINVRDPYKRLGISREASEDEIQGARNFLIRQYAGHKPSVDAIESAHDKIIMQQFYDRKNPKIDFKKKVREVNQSRIVQEVRNRFRTPSTKFIIKTSIAFVVLGALTVLFPTEEGPTLQVAISLLATIYFVYDRLKSKLRAVLYSAGAFVFSWLVGTFLMVSVIPPILKGPRSFEVTTSLITYVLLWVSSTYLK</sequence>
<dbReference type="Gramene" id="VVA09847">
    <property type="protein sequence ID" value="VVA09847"/>
    <property type="gene ID" value="Prudul26B000080"/>
</dbReference>
<reference evidence="3" key="1">
    <citation type="journal article" date="2020" name="Plant J.">
        <title>Transposons played a major role in the diversification between the closely related almond and peach genomes: results from the almond genome sequence.</title>
        <authorList>
            <person name="Alioto T."/>
            <person name="Alexiou K.G."/>
            <person name="Bardil A."/>
            <person name="Barteri F."/>
            <person name="Castanera R."/>
            <person name="Cruz F."/>
            <person name="Dhingra A."/>
            <person name="Duval H."/>
            <person name="Fernandez I Marti A."/>
            <person name="Frias L."/>
            <person name="Galan B."/>
            <person name="Garcia J.L."/>
            <person name="Howad W."/>
            <person name="Gomez-Garrido J."/>
            <person name="Gut M."/>
            <person name="Julca I."/>
            <person name="Morata J."/>
            <person name="Puigdomenech P."/>
            <person name="Ribeca P."/>
            <person name="Rubio Cabetas M.J."/>
            <person name="Vlasova A."/>
            <person name="Wirthensohn M."/>
            <person name="Garcia-Mas J."/>
            <person name="Gabaldon T."/>
            <person name="Casacuberta J.M."/>
            <person name="Arus P."/>
        </authorList>
    </citation>
    <scope>NUCLEOTIDE SEQUENCE [LARGE SCALE GENOMIC DNA]</scope>
    <source>
        <strain evidence="3">cv. Texas</strain>
    </source>
</reference>
<keyword evidence="1" id="KW-0472">Membrane</keyword>
<dbReference type="EMBL" id="CABIKO010000001">
    <property type="protein sequence ID" value="VVA09847.1"/>
    <property type="molecule type" value="Genomic_DNA"/>
</dbReference>
<feature type="transmembrane region" description="Helical" evidence="1">
    <location>
        <begin position="209"/>
        <end position="227"/>
    </location>
</feature>
<dbReference type="Pfam" id="PF11833">
    <property type="entry name" value="CPP1-like"/>
    <property type="match status" value="1"/>
</dbReference>
<proteinExistence type="predicted"/>
<evidence type="ECO:0000313" key="2">
    <source>
        <dbReference type="EMBL" id="VVA09847.1"/>
    </source>
</evidence>
<feature type="transmembrane region" description="Helical" evidence="1">
    <location>
        <begin position="258"/>
        <end position="281"/>
    </location>
</feature>
<dbReference type="PANTHER" id="PTHR33372:SF11">
    <property type="entry name" value="DNAJ (DUF3353)"/>
    <property type="match status" value="1"/>
</dbReference>
<dbReference type="FunCoup" id="A0A5E4E294">
    <property type="interactions" value="1649"/>
</dbReference>
<evidence type="ECO:0000256" key="1">
    <source>
        <dbReference type="SAM" id="Phobius"/>
    </source>
</evidence>
<dbReference type="OMA" id="CCFQIPV"/>
<feature type="transmembrane region" description="Helical" evidence="1">
    <location>
        <begin position="293"/>
        <end position="310"/>
    </location>
</feature>
<dbReference type="AlphaFoldDB" id="A0A5E4E294"/>
<gene>
    <name evidence="2" type="ORF">ALMOND_2B000080</name>
</gene>
<keyword evidence="1" id="KW-1133">Transmembrane helix</keyword>
<dbReference type="InParanoid" id="A0A5E4E294"/>
<evidence type="ECO:0000313" key="3">
    <source>
        <dbReference type="Proteomes" id="UP000327085"/>
    </source>
</evidence>
<dbReference type="GO" id="GO:0031969">
    <property type="term" value="C:chloroplast membrane"/>
    <property type="evidence" value="ECO:0007669"/>
    <property type="project" value="TreeGrafter"/>
</dbReference>
<organism evidence="2 3">
    <name type="scientific">Prunus dulcis</name>
    <name type="common">Almond</name>
    <name type="synonym">Amygdalus dulcis</name>
    <dbReference type="NCBI Taxonomy" id="3755"/>
    <lineage>
        <taxon>Eukaryota</taxon>
        <taxon>Viridiplantae</taxon>
        <taxon>Streptophyta</taxon>
        <taxon>Embryophyta</taxon>
        <taxon>Tracheophyta</taxon>
        <taxon>Spermatophyta</taxon>
        <taxon>Magnoliopsida</taxon>
        <taxon>eudicotyledons</taxon>
        <taxon>Gunneridae</taxon>
        <taxon>Pentapetalae</taxon>
        <taxon>rosids</taxon>
        <taxon>fabids</taxon>
        <taxon>Rosales</taxon>
        <taxon>Rosaceae</taxon>
        <taxon>Amygdaloideae</taxon>
        <taxon>Amygdaleae</taxon>
        <taxon>Prunus</taxon>
    </lineage>
</organism>
<keyword evidence="1" id="KW-0812">Transmembrane</keyword>